<dbReference type="PROSITE" id="PS50112">
    <property type="entry name" value="PAS"/>
    <property type="match status" value="1"/>
</dbReference>
<gene>
    <name evidence="6" type="ORF">WN50_19655</name>
</gene>
<dbReference type="SMART" id="SM00267">
    <property type="entry name" value="GGDEF"/>
    <property type="match status" value="1"/>
</dbReference>
<feature type="domain" description="PAC" evidence="4">
    <location>
        <begin position="239"/>
        <end position="289"/>
    </location>
</feature>
<dbReference type="InterPro" id="IPR011006">
    <property type="entry name" value="CheY-like_superfamily"/>
</dbReference>
<evidence type="ECO:0008006" key="8">
    <source>
        <dbReference type="Google" id="ProtNLM"/>
    </source>
</evidence>
<dbReference type="RefSeq" id="WP_046280279.1">
    <property type="nucleotide sequence ID" value="NZ_LATL02000286.1"/>
</dbReference>
<dbReference type="Pfam" id="PF13426">
    <property type="entry name" value="PAS_9"/>
    <property type="match status" value="1"/>
</dbReference>
<evidence type="ECO:0000313" key="6">
    <source>
        <dbReference type="EMBL" id="KKD36460.1"/>
    </source>
</evidence>
<feature type="domain" description="Response regulatory" evidence="2">
    <location>
        <begin position="9"/>
        <end position="125"/>
    </location>
</feature>
<dbReference type="InterPro" id="IPR000700">
    <property type="entry name" value="PAS-assoc_C"/>
</dbReference>
<evidence type="ECO:0000256" key="1">
    <source>
        <dbReference type="PROSITE-ProRule" id="PRU00169"/>
    </source>
</evidence>
<dbReference type="SMART" id="SM00086">
    <property type="entry name" value="PAC"/>
    <property type="match status" value="1"/>
</dbReference>
<name>A0A0F5YDY0_9CYAN</name>
<organism evidence="6 7">
    <name type="scientific">Limnoraphis robusta CS-951</name>
    <dbReference type="NCBI Taxonomy" id="1637645"/>
    <lineage>
        <taxon>Bacteria</taxon>
        <taxon>Bacillati</taxon>
        <taxon>Cyanobacteriota</taxon>
        <taxon>Cyanophyceae</taxon>
        <taxon>Oscillatoriophycideae</taxon>
        <taxon>Oscillatoriales</taxon>
        <taxon>Sirenicapillariaceae</taxon>
        <taxon>Limnoraphis</taxon>
    </lineage>
</organism>
<dbReference type="FunFam" id="3.30.70.270:FF:000001">
    <property type="entry name" value="Diguanylate cyclase domain protein"/>
    <property type="match status" value="1"/>
</dbReference>
<dbReference type="SUPFAM" id="SSF55073">
    <property type="entry name" value="Nucleotide cyclase"/>
    <property type="match status" value="1"/>
</dbReference>
<dbReference type="SUPFAM" id="SSF52172">
    <property type="entry name" value="CheY-like"/>
    <property type="match status" value="1"/>
</dbReference>
<dbReference type="PROSITE" id="PS50887">
    <property type="entry name" value="GGDEF"/>
    <property type="match status" value="1"/>
</dbReference>
<dbReference type="InterPro" id="IPR029787">
    <property type="entry name" value="Nucleotide_cyclase"/>
</dbReference>
<evidence type="ECO:0000313" key="7">
    <source>
        <dbReference type="Proteomes" id="UP000033607"/>
    </source>
</evidence>
<evidence type="ECO:0000259" key="4">
    <source>
        <dbReference type="PROSITE" id="PS50113"/>
    </source>
</evidence>
<dbReference type="CDD" id="cd01949">
    <property type="entry name" value="GGDEF"/>
    <property type="match status" value="1"/>
</dbReference>
<dbReference type="AlphaFoldDB" id="A0A0F5YDY0"/>
<dbReference type="SUPFAM" id="SSF55785">
    <property type="entry name" value="PYP-like sensor domain (PAS domain)"/>
    <property type="match status" value="1"/>
</dbReference>
<dbReference type="InterPro" id="IPR000160">
    <property type="entry name" value="GGDEF_dom"/>
</dbReference>
<dbReference type="InterPro" id="IPR035965">
    <property type="entry name" value="PAS-like_dom_sf"/>
</dbReference>
<dbReference type="PROSITE" id="PS50110">
    <property type="entry name" value="RESPONSE_REGULATORY"/>
    <property type="match status" value="1"/>
</dbReference>
<dbReference type="InterPro" id="IPR000014">
    <property type="entry name" value="PAS"/>
</dbReference>
<dbReference type="Gene3D" id="3.30.70.270">
    <property type="match status" value="1"/>
</dbReference>
<dbReference type="Proteomes" id="UP000033607">
    <property type="component" value="Unassembled WGS sequence"/>
</dbReference>
<dbReference type="Gene3D" id="3.30.450.20">
    <property type="entry name" value="PAS domain"/>
    <property type="match status" value="1"/>
</dbReference>
<dbReference type="NCBIfam" id="TIGR00254">
    <property type="entry name" value="GGDEF"/>
    <property type="match status" value="1"/>
</dbReference>
<evidence type="ECO:0000259" key="2">
    <source>
        <dbReference type="PROSITE" id="PS50110"/>
    </source>
</evidence>
<dbReference type="GO" id="GO:0052621">
    <property type="term" value="F:diguanylate cyclase activity"/>
    <property type="evidence" value="ECO:0007669"/>
    <property type="project" value="TreeGrafter"/>
</dbReference>
<feature type="domain" description="PAS" evidence="3">
    <location>
        <begin position="165"/>
        <end position="241"/>
    </location>
</feature>
<dbReference type="Pfam" id="PF00072">
    <property type="entry name" value="Response_reg"/>
    <property type="match status" value="1"/>
</dbReference>
<dbReference type="GO" id="GO:0043709">
    <property type="term" value="P:cell adhesion involved in single-species biofilm formation"/>
    <property type="evidence" value="ECO:0007669"/>
    <property type="project" value="TreeGrafter"/>
</dbReference>
<dbReference type="OrthoDB" id="453368at2"/>
<dbReference type="NCBIfam" id="TIGR00229">
    <property type="entry name" value="sensory_box"/>
    <property type="match status" value="1"/>
</dbReference>
<dbReference type="GO" id="GO:0000160">
    <property type="term" value="P:phosphorelay signal transduction system"/>
    <property type="evidence" value="ECO:0007669"/>
    <property type="project" value="InterPro"/>
</dbReference>
<keyword evidence="1" id="KW-0597">Phosphoprotein</keyword>
<dbReference type="CDD" id="cd19920">
    <property type="entry name" value="REC_PA4781-like"/>
    <property type="match status" value="1"/>
</dbReference>
<comment type="caution">
    <text evidence="6">The sequence shown here is derived from an EMBL/GenBank/DDBJ whole genome shotgun (WGS) entry which is preliminary data.</text>
</comment>
<dbReference type="InterPro" id="IPR001789">
    <property type="entry name" value="Sig_transdc_resp-reg_receiver"/>
</dbReference>
<dbReference type="GO" id="GO:0005886">
    <property type="term" value="C:plasma membrane"/>
    <property type="evidence" value="ECO:0007669"/>
    <property type="project" value="TreeGrafter"/>
</dbReference>
<dbReference type="Gene3D" id="3.40.50.2300">
    <property type="match status" value="1"/>
</dbReference>
<evidence type="ECO:0000259" key="3">
    <source>
        <dbReference type="PROSITE" id="PS50112"/>
    </source>
</evidence>
<dbReference type="InterPro" id="IPR001610">
    <property type="entry name" value="PAC"/>
</dbReference>
<dbReference type="SMART" id="SM00448">
    <property type="entry name" value="REC"/>
    <property type="match status" value="1"/>
</dbReference>
<dbReference type="Pfam" id="PF00990">
    <property type="entry name" value="GGDEF"/>
    <property type="match status" value="1"/>
</dbReference>
<feature type="modified residue" description="4-aspartylphosphate" evidence="1">
    <location>
        <position position="58"/>
    </location>
</feature>
<feature type="domain" description="GGDEF" evidence="5">
    <location>
        <begin position="328"/>
        <end position="466"/>
    </location>
</feature>
<dbReference type="PROSITE" id="PS50113">
    <property type="entry name" value="PAC"/>
    <property type="match status" value="1"/>
</dbReference>
<dbReference type="PANTHER" id="PTHR45138">
    <property type="entry name" value="REGULATORY COMPONENTS OF SENSORY TRANSDUCTION SYSTEM"/>
    <property type="match status" value="1"/>
</dbReference>
<proteinExistence type="predicted"/>
<dbReference type="CDD" id="cd00130">
    <property type="entry name" value="PAS"/>
    <property type="match status" value="1"/>
</dbReference>
<dbReference type="InterPro" id="IPR050469">
    <property type="entry name" value="Diguanylate_Cyclase"/>
</dbReference>
<protein>
    <recommendedName>
        <fullName evidence="8">Diguanylate cyclase</fullName>
    </recommendedName>
</protein>
<accession>A0A0F5YDY0</accession>
<dbReference type="SMART" id="SM00091">
    <property type="entry name" value="PAS"/>
    <property type="match status" value="1"/>
</dbReference>
<dbReference type="InterPro" id="IPR043128">
    <property type="entry name" value="Rev_trsase/Diguanyl_cyclase"/>
</dbReference>
<dbReference type="GO" id="GO:1902201">
    <property type="term" value="P:negative regulation of bacterial-type flagellum-dependent cell motility"/>
    <property type="evidence" value="ECO:0007669"/>
    <property type="project" value="TreeGrafter"/>
</dbReference>
<sequence length="470" mass="53364">MIENRQQELILIVDDNPTNIKVLSDFLKDFGFKVLIAKDGESCLSKLEKIIPDLILLDVMMPGVDGFETCRRLKALEATKDIPVIFMTALTDPVDKLKGFTLGAVDYITKPLQHEEAIARVNVHLKLRSLTKQLERQNHLLEEKNQLLQEEIRYRKLAESAFRLSEEKFSKAFRCSPHPLTISTLAEGRYIEVNESFCRLTGYSFDELIGKTADELDFWVNSDDRQRVVQQLQSEGTIRNQEFNYRTKLGTIRTVLLSAEIFEYDGQDYLLAIPNDITDRKQAKAVVQRATQELKRITTIDDLTQIANRRRFEEYLGQQWGKLGREQAPLSFILCDVDYFKHYNDTYGYEAGNDCLQLIAQTLLQITRTPADLVARYGGEEFAVVLPHTNSLEASQVAEAICSSIQQLKIPHNQSNVSQFVTLSLGVSSVVPSSESCPAEALMTVAIRALSQAKQRGRDTYYLHSEPQSA</sequence>
<dbReference type="EMBL" id="LATL02000286">
    <property type="protein sequence ID" value="KKD36460.1"/>
    <property type="molecule type" value="Genomic_DNA"/>
</dbReference>
<evidence type="ECO:0000259" key="5">
    <source>
        <dbReference type="PROSITE" id="PS50887"/>
    </source>
</evidence>
<reference evidence="6 7" key="1">
    <citation type="submission" date="2015-06" db="EMBL/GenBank/DDBJ databases">
        <title>Draft genome assembly of filamentous brackish cyanobacterium Limnoraphis robusta strain CS-951.</title>
        <authorList>
            <person name="Willis A."/>
            <person name="Parks M."/>
            <person name="Burford M.A."/>
        </authorList>
    </citation>
    <scope>NUCLEOTIDE SEQUENCE [LARGE SCALE GENOMIC DNA]</scope>
    <source>
        <strain evidence="6 7">CS-951</strain>
    </source>
</reference>
<dbReference type="PANTHER" id="PTHR45138:SF9">
    <property type="entry name" value="DIGUANYLATE CYCLASE DGCM-RELATED"/>
    <property type="match status" value="1"/>
</dbReference>